<dbReference type="PANTHER" id="PTHR30441:SF8">
    <property type="entry name" value="DUF748 DOMAIN-CONTAINING PROTEIN"/>
    <property type="match status" value="1"/>
</dbReference>
<feature type="domain" description="Translocation and assembly module TamB C-terminal" evidence="5">
    <location>
        <begin position="1084"/>
        <end position="1473"/>
    </location>
</feature>
<proteinExistence type="predicted"/>
<evidence type="ECO:0000256" key="2">
    <source>
        <dbReference type="ARBA" id="ARBA00022692"/>
    </source>
</evidence>
<comment type="caution">
    <text evidence="7">The sequence shown here is derived from an EMBL/GenBank/DDBJ whole genome shotgun (WGS) entry which is preliminary data.</text>
</comment>
<evidence type="ECO:0000256" key="4">
    <source>
        <dbReference type="ARBA" id="ARBA00023136"/>
    </source>
</evidence>
<dbReference type="PANTHER" id="PTHR30441">
    <property type="entry name" value="DUF748 DOMAIN-CONTAINING PROTEIN"/>
    <property type="match status" value="1"/>
</dbReference>
<keyword evidence="4" id="KW-0472">Membrane</keyword>
<dbReference type="Pfam" id="PF04357">
    <property type="entry name" value="TamB"/>
    <property type="match status" value="1"/>
</dbReference>
<dbReference type="GO" id="GO:0005886">
    <property type="term" value="C:plasma membrane"/>
    <property type="evidence" value="ECO:0007669"/>
    <property type="project" value="InterPro"/>
</dbReference>
<name>A0A4U1J1U8_9BACT</name>
<dbReference type="EMBL" id="SSMQ01000046">
    <property type="protein sequence ID" value="TKD00537.1"/>
    <property type="molecule type" value="Genomic_DNA"/>
</dbReference>
<keyword evidence="2" id="KW-0812">Transmembrane</keyword>
<dbReference type="RefSeq" id="WP_136932992.1">
    <property type="nucleotide sequence ID" value="NZ_SSMQ01000042.1"/>
</dbReference>
<evidence type="ECO:0000256" key="1">
    <source>
        <dbReference type="ARBA" id="ARBA00004167"/>
    </source>
</evidence>
<evidence type="ECO:0000313" key="7">
    <source>
        <dbReference type="EMBL" id="TKD01064.1"/>
    </source>
</evidence>
<evidence type="ECO:0000256" key="3">
    <source>
        <dbReference type="ARBA" id="ARBA00022989"/>
    </source>
</evidence>
<keyword evidence="8" id="KW-1185">Reference proteome</keyword>
<dbReference type="GO" id="GO:0009306">
    <property type="term" value="P:protein secretion"/>
    <property type="evidence" value="ECO:0007669"/>
    <property type="project" value="InterPro"/>
</dbReference>
<dbReference type="InterPro" id="IPR052894">
    <property type="entry name" value="AsmA-related"/>
</dbReference>
<evidence type="ECO:0000313" key="8">
    <source>
        <dbReference type="Proteomes" id="UP000309215"/>
    </source>
</evidence>
<dbReference type="Proteomes" id="UP000309215">
    <property type="component" value="Unassembled WGS sequence"/>
</dbReference>
<gene>
    <name evidence="7" type="ORF">E8A74_32400</name>
    <name evidence="6" type="ORF">E8A74_34100</name>
</gene>
<protein>
    <recommendedName>
        <fullName evidence="5">Translocation and assembly module TamB C-terminal domain-containing protein</fullName>
    </recommendedName>
</protein>
<keyword evidence="3" id="KW-1133">Transmembrane helix</keyword>
<dbReference type="OrthoDB" id="5475916at2"/>
<organism evidence="7 8">
    <name type="scientific">Polyangium fumosum</name>
    <dbReference type="NCBI Taxonomy" id="889272"/>
    <lineage>
        <taxon>Bacteria</taxon>
        <taxon>Pseudomonadati</taxon>
        <taxon>Myxococcota</taxon>
        <taxon>Polyangia</taxon>
        <taxon>Polyangiales</taxon>
        <taxon>Polyangiaceae</taxon>
        <taxon>Polyangium</taxon>
    </lineage>
</organism>
<evidence type="ECO:0000313" key="6">
    <source>
        <dbReference type="EMBL" id="TKD00537.1"/>
    </source>
</evidence>
<reference evidence="7 8" key="1">
    <citation type="submission" date="2019-04" db="EMBL/GenBank/DDBJ databases">
        <authorList>
            <person name="Li Y."/>
            <person name="Wang J."/>
        </authorList>
    </citation>
    <scope>NUCLEOTIDE SEQUENCE [LARGE SCALE GENOMIC DNA]</scope>
    <source>
        <strain evidence="7 8">DSM 14668</strain>
    </source>
</reference>
<comment type="subcellular location">
    <subcellularLocation>
        <location evidence="1">Membrane</location>
        <topology evidence="1">Single-pass membrane protein</topology>
    </subcellularLocation>
</comment>
<accession>A0A4U1J1U8</accession>
<sequence>MVSGSAPTNKRTRKRGRRDVGRAFAVALCVLFALVGAIPLVLGALVRTGTVRAWAARETAALVQRELGVVARYRVAVQAWPMAIDLEDVVVDATDGGAPVLAVERISVRPRVFSLLDGELDVGEVEVLGPRIRAVVEGGALKNLVYKLPASQPSAAKARAPFSSLAVTDARIDALVEGVHVVTSEVDVDVSAEDDGAFEIALRAGKSTIVRTHPMPGRPDEDMVDEDVICRLDTRVRVDAEGLLVRRLRLLGAADLDPDAETSPGCELAREDWRSVELELGALRVELPKGGAPLAVPAFRGRVRTRLPVPLAHRFVDTPWLTGAVDLDVEVEHDGKSTLPRVAGRIEADRPGLSGKVFATTFEGELSIAEDVVRVSKIELTWADGTAKIADVKIEPFAPGAPLTAGPIEVRDLQFPGLLRDLGVHPQAHVAWHLERGRFERFTGTLSPLSLDGPMEITTRDFEVFDKPTTDPARGHMMGVAEGTLRGFFRVRPTGIVLDDVAIETPKSELHTTVKLFFRSYLDIEIAKGSHVDLSELSPLRNIPIAGIADVAAVARGPFTRPKVEADVAIKGFEFAAFSFGDVESARVFFEPFDLRLADVHVRKGESKIRAPEVHVDFDAGPNVVVDAELDTQSAPHLWLHDFYRIVHLDDDPRFAEIDGNASGTARVHFVVGGPEDRCGAGRLRVKTKMHLEEVALFGEKYSDGDVDVDLDWEDREAGAAGMNLDVHAASLRKGTGSLLATVSVRPGGRVSGQAIATGIPIDHLDALGRMGKPLDGSISAIANISGTVSQLEAQADVQISPIRIGPSSLPSSQLRVLMGSEGTQVKTVGWTRCGNPRSGPFDRAEYDRDTSAGTFRVDGMLAGGQLALSDVRITRQKHKVVTGKLTTRGLDLGTLANLIPGVAFSATPPHGSLDAALEIRRLPLDDLAKSDVIVTLTGLDLDRGGRRVSLQGTPGPIVVQNNTLVLPDLELVVQSGSGLSAPIALGGRVQRLVTTPEFDVGLRVGPLDLGRLSADMQQVSRARGSLEANLRVQGTTNALRYGGSARLRGGELALRGMPVSLDDIEVDVAVTNSEVRILRGAAKVGGGEVSLTGRMPIRGFELGTAEASILARGVKMPLGEGINLTADADLSATFRPFTSDEERAERNLPEVKGTVSLTSFTYSRPIALSLDLNQLAGGPKRTAVETYDPKNDALRFDVNVVSPRPMRFSNGLVDMLLEVTPPGLALSGTNQRYGARGNLRILPDSKLRLRNSEFTVREGSVRFDDPLRLSPRIDLRAQTEYRRYAATSAPGAAPADTSTSAAATATLGQQWRINLYAHGNQENVKLDLTSDPPLGQEDIVLLLTLGLTRAEMDRGLASSLGETVGLEALAALTGADKAVKTIVPLIDEFRFGTSYSSRTGRTEPTVTLGKRITEDVRATVTTGITENREVRSSIEWRLGKRVIVQGAYDNTNDVSSSPLGNLGADLRWRLEFE</sequence>
<dbReference type="InterPro" id="IPR007452">
    <property type="entry name" value="TamB_C"/>
</dbReference>
<dbReference type="EMBL" id="SSMQ01000042">
    <property type="protein sequence ID" value="TKD01064.1"/>
    <property type="molecule type" value="Genomic_DNA"/>
</dbReference>
<evidence type="ECO:0000259" key="5">
    <source>
        <dbReference type="Pfam" id="PF04357"/>
    </source>
</evidence>
<dbReference type="GO" id="GO:0090313">
    <property type="term" value="P:regulation of protein targeting to membrane"/>
    <property type="evidence" value="ECO:0007669"/>
    <property type="project" value="TreeGrafter"/>
</dbReference>